<dbReference type="EMBL" id="CAWYQH010000141">
    <property type="protein sequence ID" value="CAK8694958.1"/>
    <property type="molecule type" value="Genomic_DNA"/>
</dbReference>
<feature type="transmembrane region" description="Helical" evidence="5">
    <location>
        <begin position="160"/>
        <end position="182"/>
    </location>
</feature>
<evidence type="ECO:0000313" key="7">
    <source>
        <dbReference type="Proteomes" id="UP001642483"/>
    </source>
</evidence>
<sequence length="213" mass="24021">MLKIASLNAITLFLGLVSAHFLFAAFFTQNWLLTTKVEANETTQAYGLWDHGLNDLNCDVTPFTICMYTRAGIFFSMILVVPAVTFSFISMVVMFSRGKLHITATFARASAVLHILAALLCLVGLIVFTVHHTRCIISCPPTYNYYPNNWAETRFGYSFYLGWVCIPIFAINISISFVYSAIIAMKYKKSYEVDQQTLTNESLAIFSNQNNRV</sequence>
<comment type="caution">
    <text evidence="6">The sequence shown here is derived from an EMBL/GenBank/DDBJ whole genome shotgun (WGS) entry which is preliminary data.</text>
</comment>
<keyword evidence="7" id="KW-1185">Reference proteome</keyword>
<proteinExistence type="predicted"/>
<dbReference type="Gene3D" id="1.20.140.150">
    <property type="match status" value="1"/>
</dbReference>
<keyword evidence="2 5" id="KW-0812">Transmembrane</keyword>
<evidence type="ECO:0000256" key="3">
    <source>
        <dbReference type="ARBA" id="ARBA00022989"/>
    </source>
</evidence>
<feature type="transmembrane region" description="Helical" evidence="5">
    <location>
        <begin position="73"/>
        <end position="94"/>
    </location>
</feature>
<dbReference type="Pfam" id="PF00822">
    <property type="entry name" value="PMP22_Claudin"/>
    <property type="match status" value="1"/>
</dbReference>
<dbReference type="InterPro" id="IPR004031">
    <property type="entry name" value="PMP22/EMP/MP20/Claudin"/>
</dbReference>
<reference evidence="6 7" key="1">
    <citation type="submission" date="2024-02" db="EMBL/GenBank/DDBJ databases">
        <authorList>
            <person name="Daric V."/>
            <person name="Darras S."/>
        </authorList>
    </citation>
    <scope>NUCLEOTIDE SEQUENCE [LARGE SCALE GENOMIC DNA]</scope>
</reference>
<comment type="subcellular location">
    <subcellularLocation>
        <location evidence="1">Membrane</location>
        <topology evidence="1">Multi-pass membrane protein</topology>
    </subcellularLocation>
</comment>
<evidence type="ECO:0000256" key="2">
    <source>
        <dbReference type="ARBA" id="ARBA00022692"/>
    </source>
</evidence>
<evidence type="ECO:0000256" key="5">
    <source>
        <dbReference type="SAM" id="Phobius"/>
    </source>
</evidence>
<organism evidence="6 7">
    <name type="scientific">Clavelina lepadiformis</name>
    <name type="common">Light-bulb sea squirt</name>
    <name type="synonym">Ascidia lepadiformis</name>
    <dbReference type="NCBI Taxonomy" id="159417"/>
    <lineage>
        <taxon>Eukaryota</taxon>
        <taxon>Metazoa</taxon>
        <taxon>Chordata</taxon>
        <taxon>Tunicata</taxon>
        <taxon>Ascidiacea</taxon>
        <taxon>Aplousobranchia</taxon>
        <taxon>Clavelinidae</taxon>
        <taxon>Clavelina</taxon>
    </lineage>
</organism>
<dbReference type="InterPro" id="IPR050579">
    <property type="entry name" value="PMP-22/EMP/MP20-like"/>
</dbReference>
<dbReference type="PANTHER" id="PTHR10671">
    <property type="entry name" value="EPITHELIAL MEMBRANE PROTEIN-RELATED"/>
    <property type="match status" value="1"/>
</dbReference>
<feature type="transmembrane region" description="Helical" evidence="5">
    <location>
        <begin position="106"/>
        <end position="128"/>
    </location>
</feature>
<evidence type="ECO:0000256" key="4">
    <source>
        <dbReference type="ARBA" id="ARBA00023136"/>
    </source>
</evidence>
<dbReference type="Proteomes" id="UP001642483">
    <property type="component" value="Unassembled WGS sequence"/>
</dbReference>
<dbReference type="PANTHER" id="PTHR10671:SF108">
    <property type="entry name" value="CLAUDIN FAMILY PROTEIN-RELATED"/>
    <property type="match status" value="1"/>
</dbReference>
<protein>
    <submittedName>
        <fullName evidence="6">Uncharacterized protein</fullName>
    </submittedName>
</protein>
<name>A0ABP0GT98_CLALP</name>
<evidence type="ECO:0000256" key="1">
    <source>
        <dbReference type="ARBA" id="ARBA00004141"/>
    </source>
</evidence>
<gene>
    <name evidence="6" type="ORF">CVLEPA_LOCUS28278</name>
</gene>
<keyword evidence="4 5" id="KW-0472">Membrane</keyword>
<feature type="transmembrane region" description="Helical" evidence="5">
    <location>
        <begin position="7"/>
        <end position="27"/>
    </location>
</feature>
<accession>A0ABP0GT98</accession>
<evidence type="ECO:0000313" key="6">
    <source>
        <dbReference type="EMBL" id="CAK8694958.1"/>
    </source>
</evidence>
<keyword evidence="3 5" id="KW-1133">Transmembrane helix</keyword>